<dbReference type="EMBL" id="QWEZ01000002">
    <property type="protein sequence ID" value="RRJ82498.1"/>
    <property type="molecule type" value="Genomic_DNA"/>
</dbReference>
<reference evidence="2 3" key="1">
    <citation type="submission" date="2018-08" db="EMBL/GenBank/DDBJ databases">
        <authorList>
            <person name="Khan S.A."/>
        </authorList>
    </citation>
    <scope>NUCLEOTIDE SEQUENCE [LARGE SCALE GENOMIC DNA]</scope>
    <source>
        <strain evidence="2 3">GTF-13</strain>
    </source>
</reference>
<keyword evidence="3" id="KW-1185">Reference proteome</keyword>
<feature type="domain" description="PilZ" evidence="1">
    <location>
        <begin position="12"/>
        <end position="109"/>
    </location>
</feature>
<name>A0A3P3VKU7_9GAMM</name>
<dbReference type="SUPFAM" id="SSF141371">
    <property type="entry name" value="PilZ domain-like"/>
    <property type="match status" value="1"/>
</dbReference>
<evidence type="ECO:0000313" key="2">
    <source>
        <dbReference type="EMBL" id="RRJ82498.1"/>
    </source>
</evidence>
<dbReference type="RefSeq" id="WP_125016287.1">
    <property type="nucleotide sequence ID" value="NZ_QWEZ01000002.1"/>
</dbReference>
<proteinExistence type="predicted"/>
<evidence type="ECO:0000313" key="3">
    <source>
        <dbReference type="Proteomes" id="UP000280792"/>
    </source>
</evidence>
<comment type="caution">
    <text evidence="2">The sequence shown here is derived from an EMBL/GenBank/DDBJ whole genome shotgun (WGS) entry which is preliminary data.</text>
</comment>
<organism evidence="2 3">
    <name type="scientific">Aestuariirhabdus litorea</name>
    <dbReference type="NCBI Taxonomy" id="2528527"/>
    <lineage>
        <taxon>Bacteria</taxon>
        <taxon>Pseudomonadati</taxon>
        <taxon>Pseudomonadota</taxon>
        <taxon>Gammaproteobacteria</taxon>
        <taxon>Oceanospirillales</taxon>
        <taxon>Aestuariirhabdaceae</taxon>
        <taxon>Aestuariirhabdus</taxon>
    </lineage>
</organism>
<dbReference type="Pfam" id="PF07238">
    <property type="entry name" value="PilZ"/>
    <property type="match status" value="1"/>
</dbReference>
<sequence>MPSEHRALPRKRLKSVVPVTNDDTGEAVGRIFDITVEGFMLLTQQTLAPDTLFNFSFSLPDERIGPAEIKLQAVCVWCQGSSFSEEFGAGFRLANLSPIYKPAFQRLVAEF</sequence>
<reference evidence="2 3" key="2">
    <citation type="submission" date="2018-12" db="EMBL/GenBank/DDBJ databases">
        <title>Simiduia agarivorans gen. nov., sp. nov., a marine, agarolytic bacterium isolated from shallow coastal water from Keelung, Taiwan.</title>
        <authorList>
            <person name="Shieh W.Y."/>
        </authorList>
    </citation>
    <scope>NUCLEOTIDE SEQUENCE [LARGE SCALE GENOMIC DNA]</scope>
    <source>
        <strain evidence="2 3">GTF-13</strain>
    </source>
</reference>
<evidence type="ECO:0000259" key="1">
    <source>
        <dbReference type="Pfam" id="PF07238"/>
    </source>
</evidence>
<gene>
    <name evidence="2" type="ORF">D0544_11530</name>
</gene>
<dbReference type="InterPro" id="IPR009875">
    <property type="entry name" value="PilZ_domain"/>
</dbReference>
<dbReference type="GO" id="GO:0035438">
    <property type="term" value="F:cyclic-di-GMP binding"/>
    <property type="evidence" value="ECO:0007669"/>
    <property type="project" value="InterPro"/>
</dbReference>
<dbReference type="Proteomes" id="UP000280792">
    <property type="component" value="Unassembled WGS sequence"/>
</dbReference>
<protein>
    <submittedName>
        <fullName evidence="2">PilZ domain-containing protein</fullName>
    </submittedName>
</protein>
<accession>A0A3P3VKU7</accession>
<dbReference type="AlphaFoldDB" id="A0A3P3VKU7"/>